<evidence type="ECO:0000259" key="2">
    <source>
        <dbReference type="Pfam" id="PF02350"/>
    </source>
</evidence>
<accession>A0A1E3X9F4</accession>
<dbReference type="EMBL" id="MAYW01000072">
    <property type="protein sequence ID" value="ODS32209.1"/>
    <property type="molecule type" value="Genomic_DNA"/>
</dbReference>
<evidence type="ECO:0000313" key="3">
    <source>
        <dbReference type="EMBL" id="ODS32209.1"/>
    </source>
</evidence>
<dbReference type="SUPFAM" id="SSF53756">
    <property type="entry name" value="UDP-Glycosyltransferase/glycogen phosphorylase"/>
    <property type="match status" value="1"/>
</dbReference>
<dbReference type="PANTHER" id="PTHR43174">
    <property type="entry name" value="UDP-N-ACETYLGLUCOSAMINE 2-EPIMERASE"/>
    <property type="match status" value="1"/>
</dbReference>
<dbReference type="PATRIC" id="fig|1872076.5.peg.3133"/>
<protein>
    <submittedName>
        <fullName evidence="3">UDP-N-acetylglucosamine 2-epimerase</fullName>
    </submittedName>
</protein>
<dbReference type="InterPro" id="IPR029767">
    <property type="entry name" value="WecB-like"/>
</dbReference>
<proteinExistence type="inferred from homology"/>
<dbReference type="Proteomes" id="UP000094056">
    <property type="component" value="Unassembled WGS sequence"/>
</dbReference>
<dbReference type="NCBIfam" id="TIGR00236">
    <property type="entry name" value="wecB"/>
    <property type="match status" value="1"/>
</dbReference>
<dbReference type="Gene3D" id="3.40.50.2000">
    <property type="entry name" value="Glycogen Phosphorylase B"/>
    <property type="match status" value="2"/>
</dbReference>
<feature type="domain" description="UDP-N-acetylglucosamine 2-epimerase" evidence="2">
    <location>
        <begin position="31"/>
        <end position="374"/>
    </location>
</feature>
<comment type="similarity">
    <text evidence="1">Belongs to the UDP-N-acetylglucosamine 2-epimerase family.</text>
</comment>
<sequence>MRNNEMKKKIVIVAGARPNFMKIGPLMHEFIRHKNIFNTILIHTGQHYDFEMSEKFLKDLNIPKPDYFLNVGSASHATQTAKIMVAFEKVILNVMPDLVVVVGDVNSTLACAIVASKLNIKIAHVEAGLRSFDRTMPEEINRIVTDSLSDYLFVSEESGLMNLKAEGVNSKKVYFVGNIMIDTLLSKMNIIAKCNILNSLSMRDKTNKLKLKTYAVLTLHRPANVDSNESLTKIYNILKTISQKTKIVYPIHPRTKKMIKKHNFLKKFELLNNLIMVKPLGYIDFIKLAKDSRFVLTDSGGIQEETTFLKVPCLTMRDNTERPVTIKKGTNYLVGRNKSRVVRHVDYILNNSNKRSQIPKLWDGKTAERIVRIIINSCNTEERRK</sequence>
<gene>
    <name evidence="3" type="ORF">SCARUB_02649</name>
</gene>
<dbReference type="InterPro" id="IPR003331">
    <property type="entry name" value="UDP_GlcNAc_Epimerase_2_dom"/>
</dbReference>
<comment type="caution">
    <text evidence="3">The sequence shown here is derived from an EMBL/GenBank/DDBJ whole genome shotgun (WGS) entry which is preliminary data.</text>
</comment>
<keyword evidence="1" id="KW-0413">Isomerase</keyword>
<evidence type="ECO:0000256" key="1">
    <source>
        <dbReference type="RuleBase" id="RU003513"/>
    </source>
</evidence>
<dbReference type="GO" id="GO:0016853">
    <property type="term" value="F:isomerase activity"/>
    <property type="evidence" value="ECO:0007669"/>
    <property type="project" value="UniProtKB-KW"/>
</dbReference>
<dbReference type="Pfam" id="PF02350">
    <property type="entry name" value="Epimerase_2"/>
    <property type="match status" value="1"/>
</dbReference>
<dbReference type="CDD" id="cd03786">
    <property type="entry name" value="GTB_UDP-GlcNAc_2-Epimerase"/>
    <property type="match status" value="1"/>
</dbReference>
<evidence type="ECO:0000313" key="4">
    <source>
        <dbReference type="Proteomes" id="UP000094056"/>
    </source>
</evidence>
<dbReference type="PANTHER" id="PTHR43174:SF1">
    <property type="entry name" value="UDP-N-ACETYLGLUCOSAMINE 2-EPIMERASE"/>
    <property type="match status" value="1"/>
</dbReference>
<dbReference type="AlphaFoldDB" id="A0A1E3X9F4"/>
<organism evidence="3 4">
    <name type="scientific">Candidatus Scalindua rubra</name>
    <dbReference type="NCBI Taxonomy" id="1872076"/>
    <lineage>
        <taxon>Bacteria</taxon>
        <taxon>Pseudomonadati</taxon>
        <taxon>Planctomycetota</taxon>
        <taxon>Candidatus Brocadiia</taxon>
        <taxon>Candidatus Brocadiales</taxon>
        <taxon>Candidatus Scalinduaceae</taxon>
        <taxon>Candidatus Scalindua</taxon>
    </lineage>
</organism>
<reference evidence="3 4" key="1">
    <citation type="submission" date="2016-07" db="EMBL/GenBank/DDBJ databases">
        <title>Draft genome of Scalindua rubra, obtained from a brine-seawater interface in the Red Sea, sheds light on salt adaptation in anammox bacteria.</title>
        <authorList>
            <person name="Speth D.R."/>
            <person name="Lagkouvardos I."/>
            <person name="Wang Y."/>
            <person name="Qian P.-Y."/>
            <person name="Dutilh B.E."/>
            <person name="Jetten M.S."/>
        </authorList>
    </citation>
    <scope>NUCLEOTIDE SEQUENCE [LARGE SCALE GENOMIC DNA]</scope>
    <source>
        <strain evidence="3">BSI-1</strain>
    </source>
</reference>
<name>A0A1E3X9F4_9BACT</name>